<name>A0A4S4LHD5_9AGAM</name>
<dbReference type="Proteomes" id="UP000310158">
    <property type="component" value="Unassembled WGS sequence"/>
</dbReference>
<protein>
    <recommendedName>
        <fullName evidence="3">F-box domain-containing protein</fullName>
    </recommendedName>
</protein>
<dbReference type="AlphaFoldDB" id="A0A4S4LHD5"/>
<proteinExistence type="predicted"/>
<dbReference type="OrthoDB" id="3220023at2759"/>
<comment type="caution">
    <text evidence="1">The sequence shown here is derived from an EMBL/GenBank/DDBJ whole genome shotgun (WGS) entry which is preliminary data.</text>
</comment>
<sequence length="624" mass="69884">MASKPRCSGKQPRLGQSQTSVVEADSQLASNVAGVFAQLDSYLDRLPLELLSLILSFVASPKDVLAVARCNKHLCATLLNKANAFVWRTARKICLSGQLQAPPPGWSEPAFAAFVFDGGFCEPVCQHTAARDILLSAPHYSVVRDFIMQCIPRLEEHDWVDGISSSHQPEFVCRKSDWDGLINEYNRIIRMGGTAYDFLTACIDFYLALLNKRANIKQAISFAKTEGWDVENLLHTPTYGSMHRYRTNCLKAITLGDFRLLRTRIASEVFEITEKRKRQLSEHADQTRRADIARHYQRIKSAGTHAILPTLLEFRRLPVIKLLQSKDASSLESELKESGLVADLIRDDVKKWVEAARGALAKVLGYPVWQNLSKKGPASVPRDYVEAGSLDFRGACAHECPNLTKEQKRNQVWSAENFIPDRKGVDVLFQVLALAGINDEDPSARHNLIALGLCFLCKSCDPPIAMDCRRLAGHSKRHDAMQVYLITAAEADSMMKYPYAHGSRKKLVGFSQQEKKTRSTKNFGCRHCLQTPVRQQEQVPIQELVPSPKKVAVQEQAPQEQDPLQEQVSLQEQTLANTSHTPKRAAGTRTVAAKPRLFIFDGLISHLKEKHGIEAMGDEDFFQV</sequence>
<accession>A0A4S4LHD5</accession>
<dbReference type="InterPro" id="IPR036047">
    <property type="entry name" value="F-box-like_dom_sf"/>
</dbReference>
<organism evidence="1 2">
    <name type="scientific">Bondarzewia mesenterica</name>
    <dbReference type="NCBI Taxonomy" id="1095465"/>
    <lineage>
        <taxon>Eukaryota</taxon>
        <taxon>Fungi</taxon>
        <taxon>Dikarya</taxon>
        <taxon>Basidiomycota</taxon>
        <taxon>Agaricomycotina</taxon>
        <taxon>Agaricomycetes</taxon>
        <taxon>Russulales</taxon>
        <taxon>Bondarzewiaceae</taxon>
        <taxon>Bondarzewia</taxon>
    </lineage>
</organism>
<reference evidence="1 2" key="1">
    <citation type="submission" date="2019-02" db="EMBL/GenBank/DDBJ databases">
        <title>Genome sequencing of the rare red list fungi Bondarzewia mesenterica.</title>
        <authorList>
            <person name="Buettner E."/>
            <person name="Kellner H."/>
        </authorList>
    </citation>
    <scope>NUCLEOTIDE SEQUENCE [LARGE SCALE GENOMIC DNA]</scope>
    <source>
        <strain evidence="1 2">DSM 108281</strain>
    </source>
</reference>
<dbReference type="SUPFAM" id="SSF81383">
    <property type="entry name" value="F-box domain"/>
    <property type="match status" value="1"/>
</dbReference>
<dbReference type="EMBL" id="SGPL01000516">
    <property type="protein sequence ID" value="THH11406.1"/>
    <property type="molecule type" value="Genomic_DNA"/>
</dbReference>
<evidence type="ECO:0000313" key="2">
    <source>
        <dbReference type="Proteomes" id="UP000310158"/>
    </source>
</evidence>
<keyword evidence="2" id="KW-1185">Reference proteome</keyword>
<gene>
    <name evidence="1" type="ORF">EW146_g8053</name>
</gene>
<evidence type="ECO:0000313" key="1">
    <source>
        <dbReference type="EMBL" id="THH11406.1"/>
    </source>
</evidence>
<evidence type="ECO:0008006" key="3">
    <source>
        <dbReference type="Google" id="ProtNLM"/>
    </source>
</evidence>